<sequence length="694" mass="76733">MITRMKLNIKFLITSIFLFAMSMTKAQVDRSKMPVSGKTPTINLGTPTTYKLPNGLTLLVVENHKLPKISVSLNIDEAPILEGDKAGISEITSALMGNGTISISKDAFNEEVDYLAANISLSARGASASSLTRYFPRILQLMADVALNPNFTQEELDKEKAKLVQGIKAGENSAESIVGRVQGVLVYGKNHPYGEYLTEETINSITLEDVKAFYKKHFLPTNAYMVVSGDINPKEAKKLITKYFKGWKSIKTASEELITPKNAETTQINLVDLSSAVQSEIRVDNLIDLKMSDKDYFPVIIANYILGGGFGSYINMNLREKNGFTYGAGSYTKPDKWTKGNFGVSTKVGNNVVDRAVLEILKEIQRVRNEYVSDEHLAQAKSQYLGKFIMATENPQTTASYAINIKTQNLPDDFYKNYIANINAVTKEDIKRVANKYFNIDNLRFTIVSKASDVADKFENLTFEGKELPVFYFDKYGNPTTKITQKKEVPAGVSVKTILENYLKAIGDVKSVKTILMEAKGEIQGMPVDFSIKRSGNDKFLQTMGAMGMMLSKQLVNGNIVSAEAQGQKIPLSDKDAQVLKKEAGVFPEVNQISDSSLRLIGIESHEGKDVYVIALSDSKKVFYDVASGLKVAEVSVAEMGGQTFETIVTYGDYREVKGIKFPFVISSSMVGQAFEFKVRDLKLNEGVSDADFQ</sequence>
<gene>
    <name evidence="3" type="ORF">CCYN2B_30014</name>
</gene>
<dbReference type="InterPro" id="IPR050361">
    <property type="entry name" value="MPP/UQCRC_Complex"/>
</dbReference>
<reference evidence="4" key="1">
    <citation type="submission" date="2015-01" db="EMBL/GenBank/DDBJ databases">
        <authorList>
            <person name="MANFREDI Pablo"/>
        </authorList>
    </citation>
    <scope>NUCLEOTIDE SEQUENCE [LARGE SCALE GENOMIC DNA]</scope>
    <source>
        <strain evidence="4">Ccyn2B</strain>
    </source>
</reference>
<keyword evidence="4" id="KW-1185">Reference proteome</keyword>
<dbReference type="GO" id="GO:0006508">
    <property type="term" value="P:proteolysis"/>
    <property type="evidence" value="ECO:0007669"/>
    <property type="project" value="UniProtKB-KW"/>
</dbReference>
<dbReference type="InterPro" id="IPR011249">
    <property type="entry name" value="Metalloenz_LuxS/M16"/>
</dbReference>
<accession>A0A0B7H8K9</accession>
<name>A0A0B7H8K9_9FLAO</name>
<dbReference type="Gene3D" id="3.30.830.10">
    <property type="entry name" value="Metalloenzyme, LuxS/M16 peptidase-like"/>
    <property type="match status" value="2"/>
</dbReference>
<evidence type="ECO:0000259" key="2">
    <source>
        <dbReference type="Pfam" id="PF05193"/>
    </source>
</evidence>
<keyword evidence="1" id="KW-0732">Signal</keyword>
<dbReference type="EMBL" id="CDOD01000023">
    <property type="protein sequence ID" value="CEN35971.1"/>
    <property type="molecule type" value="Genomic_DNA"/>
</dbReference>
<dbReference type="AlphaFoldDB" id="A0A0B7H8K9"/>
<dbReference type="Proteomes" id="UP000038055">
    <property type="component" value="Unassembled WGS sequence"/>
</dbReference>
<evidence type="ECO:0000313" key="4">
    <source>
        <dbReference type="Proteomes" id="UP000038055"/>
    </source>
</evidence>
<dbReference type="PANTHER" id="PTHR11851">
    <property type="entry name" value="METALLOPROTEASE"/>
    <property type="match status" value="1"/>
</dbReference>
<dbReference type="SUPFAM" id="SSF63411">
    <property type="entry name" value="LuxS/MPP-like metallohydrolase"/>
    <property type="match status" value="2"/>
</dbReference>
<dbReference type="EC" id="3.4.24.64" evidence="3"/>
<organism evidence="3 4">
    <name type="scientific">Capnocytophaga cynodegmi</name>
    <dbReference type="NCBI Taxonomy" id="28189"/>
    <lineage>
        <taxon>Bacteria</taxon>
        <taxon>Pseudomonadati</taxon>
        <taxon>Bacteroidota</taxon>
        <taxon>Flavobacteriia</taxon>
        <taxon>Flavobacteriales</taxon>
        <taxon>Flavobacteriaceae</taxon>
        <taxon>Capnocytophaga</taxon>
    </lineage>
</organism>
<keyword evidence="3" id="KW-0645">Protease</keyword>
<dbReference type="GO" id="GO:0046872">
    <property type="term" value="F:metal ion binding"/>
    <property type="evidence" value="ECO:0007669"/>
    <property type="project" value="InterPro"/>
</dbReference>
<feature type="domain" description="Peptidase M16 C-terminal" evidence="2">
    <location>
        <begin position="204"/>
        <end position="384"/>
    </location>
</feature>
<proteinExistence type="predicted"/>
<evidence type="ECO:0000256" key="1">
    <source>
        <dbReference type="SAM" id="SignalP"/>
    </source>
</evidence>
<dbReference type="GO" id="GO:0004222">
    <property type="term" value="F:metalloendopeptidase activity"/>
    <property type="evidence" value="ECO:0007669"/>
    <property type="project" value="UniProtKB-EC"/>
</dbReference>
<dbReference type="Pfam" id="PF05193">
    <property type="entry name" value="Peptidase_M16_C"/>
    <property type="match status" value="1"/>
</dbReference>
<feature type="chain" id="PRO_5002128795" evidence="1">
    <location>
        <begin position="27"/>
        <end position="694"/>
    </location>
</feature>
<dbReference type="STRING" id="28189.CCYN74_90017"/>
<dbReference type="InterPro" id="IPR007863">
    <property type="entry name" value="Peptidase_M16_C"/>
</dbReference>
<feature type="signal peptide" evidence="1">
    <location>
        <begin position="1"/>
        <end position="26"/>
    </location>
</feature>
<keyword evidence="3" id="KW-0378">Hydrolase</keyword>
<evidence type="ECO:0000313" key="3">
    <source>
        <dbReference type="EMBL" id="CEN35971.1"/>
    </source>
</evidence>
<dbReference type="eggNOG" id="COG0612">
    <property type="taxonomic scope" value="Bacteria"/>
</dbReference>
<protein>
    <submittedName>
        <fullName evidence="3">Uncharacterized zinc protease-like protein y4wB</fullName>
        <ecNumber evidence="3">3.4.24.64</ecNumber>
    </submittedName>
</protein>